<name>A0A9Q3BZW8_9BASI</name>
<reference evidence="1" key="1">
    <citation type="submission" date="2021-03" db="EMBL/GenBank/DDBJ databases">
        <title>Draft genome sequence of rust myrtle Austropuccinia psidii MF-1, a brazilian biotype.</title>
        <authorList>
            <person name="Quecine M.C."/>
            <person name="Pachon D.M.R."/>
            <person name="Bonatelli M.L."/>
            <person name="Correr F.H."/>
            <person name="Franceschini L.M."/>
            <person name="Leite T.F."/>
            <person name="Margarido G.R.A."/>
            <person name="Almeida C.A."/>
            <person name="Ferrarezi J.A."/>
            <person name="Labate C.A."/>
        </authorList>
    </citation>
    <scope>NUCLEOTIDE SEQUENCE</scope>
    <source>
        <strain evidence="1">MF-1</strain>
    </source>
</reference>
<dbReference type="AlphaFoldDB" id="A0A9Q3BZW8"/>
<evidence type="ECO:0000313" key="1">
    <source>
        <dbReference type="EMBL" id="MBW0473852.1"/>
    </source>
</evidence>
<evidence type="ECO:0000313" key="2">
    <source>
        <dbReference type="Proteomes" id="UP000765509"/>
    </source>
</evidence>
<dbReference type="EMBL" id="AVOT02003560">
    <property type="protein sequence ID" value="MBW0473852.1"/>
    <property type="molecule type" value="Genomic_DNA"/>
</dbReference>
<protein>
    <recommendedName>
        <fullName evidence="3">F-box domain-containing protein</fullName>
    </recommendedName>
</protein>
<accession>A0A9Q3BZW8</accession>
<evidence type="ECO:0008006" key="3">
    <source>
        <dbReference type="Google" id="ProtNLM"/>
    </source>
</evidence>
<sequence length="491" mass="56182">MSDSSSANIPSGITRPISGESALCDLPIPPRLVPVASPQFPPSYSKPCLSIMPPEVKALIIEYLQHLDIQEKIKSLELKPGQIEYLHFDPCGLDSIKLEPWSSFFHFEIMVPRRSSIKALASVDRSFYHFCQPWIWKFLDLDNLDNSQLEKLLSDILPLHRHHVRSLWWRCFHTLWDPFHGPTQCEKISDQIRNKLFLQILRVCPHLIRLDVDISEEILGVLNPCDLELFKNAPEWVLFEPLPRLTALTSLHLAPPSSSATFNETDLIPFLRETPNLTSFSCIGIRPSFPLDSCPGLGFHLASLNKLQNLTLSQAECIDSSWAALDWKGPIRSLSLSNCLPISLHEFLALVQKFSNTLLRLQIANSVQHEFHLHHRARNLVPWISDDSILDLPQLTHLILPDILNPLIVRLVSKFLGCKALKKVYIGPKSPVDYNELITLIENIDKHPPRRLDIEDFNDLFDYSHSIIDEDGFDYSDSITEEEWYPDSYDL</sequence>
<organism evidence="1 2">
    <name type="scientific">Austropuccinia psidii MF-1</name>
    <dbReference type="NCBI Taxonomy" id="1389203"/>
    <lineage>
        <taxon>Eukaryota</taxon>
        <taxon>Fungi</taxon>
        <taxon>Dikarya</taxon>
        <taxon>Basidiomycota</taxon>
        <taxon>Pucciniomycotina</taxon>
        <taxon>Pucciniomycetes</taxon>
        <taxon>Pucciniales</taxon>
        <taxon>Sphaerophragmiaceae</taxon>
        <taxon>Austropuccinia</taxon>
    </lineage>
</organism>
<dbReference type="OrthoDB" id="2509522at2759"/>
<gene>
    <name evidence="1" type="ORF">O181_013567</name>
</gene>
<proteinExistence type="predicted"/>
<dbReference type="InterPro" id="IPR032675">
    <property type="entry name" value="LRR_dom_sf"/>
</dbReference>
<dbReference type="Gene3D" id="3.80.10.10">
    <property type="entry name" value="Ribonuclease Inhibitor"/>
    <property type="match status" value="1"/>
</dbReference>
<keyword evidence="2" id="KW-1185">Reference proteome</keyword>
<comment type="caution">
    <text evidence="1">The sequence shown here is derived from an EMBL/GenBank/DDBJ whole genome shotgun (WGS) entry which is preliminary data.</text>
</comment>
<dbReference type="Proteomes" id="UP000765509">
    <property type="component" value="Unassembled WGS sequence"/>
</dbReference>